<dbReference type="InterPro" id="IPR001680">
    <property type="entry name" value="WD40_rpt"/>
</dbReference>
<protein>
    <submittedName>
        <fullName evidence="6">WD_REPEATS_REGION domain-containing protein</fullName>
    </submittedName>
</protein>
<keyword evidence="5" id="KW-1185">Reference proteome</keyword>
<feature type="domain" description="WDR11 second beta-propeller" evidence="3">
    <location>
        <begin position="396"/>
        <end position="528"/>
    </location>
</feature>
<dbReference type="InterPro" id="IPR039694">
    <property type="entry name" value="WDR11"/>
</dbReference>
<feature type="domain" description="WDR11 TPR" evidence="4">
    <location>
        <begin position="850"/>
        <end position="969"/>
    </location>
</feature>
<dbReference type="PANTHER" id="PTHR14593:SF5">
    <property type="entry name" value="WD REPEAT-CONTAINING PROTEIN 11"/>
    <property type="match status" value="1"/>
</dbReference>
<evidence type="ECO:0000313" key="6">
    <source>
        <dbReference type="WBParaSite" id="SMUV_0000353701-mRNA-1"/>
    </source>
</evidence>
<dbReference type="WBParaSite" id="SMUV_0000353701-mRNA-1">
    <property type="protein sequence ID" value="SMUV_0000353701-mRNA-1"/>
    <property type="gene ID" value="SMUV_0000353701"/>
</dbReference>
<dbReference type="Pfam" id="PF23753">
    <property type="entry name" value="TPR_WDR11"/>
    <property type="match status" value="1"/>
</dbReference>
<evidence type="ECO:0000313" key="5">
    <source>
        <dbReference type="Proteomes" id="UP000046393"/>
    </source>
</evidence>
<evidence type="ECO:0000259" key="4">
    <source>
        <dbReference type="Pfam" id="PF23753"/>
    </source>
</evidence>
<dbReference type="AlphaFoldDB" id="A0A0N5AGS0"/>
<dbReference type="GO" id="GO:0005737">
    <property type="term" value="C:cytoplasm"/>
    <property type="evidence" value="ECO:0007669"/>
    <property type="project" value="TreeGrafter"/>
</dbReference>
<sequence>MPFTIPGSLHPSNKNAISWNEKGLIAYGCHCTLIIVDTLRKRIVQTLEKHITAIHYVCWAPQEDISASVEGYTERCASVDVSGQIIVWNVLDGTDVSSFRYQNSALKTICWFAWEERNTQFDFLLALHTPGILILWNTSTGEQVWNVNFESQLEILALDPYDSRNLAFGGRNGIIYLVNEVFLHKAPSTNMCAIAAFDNNSDVLQLQFHTAFENLLFAASSSEIVCLETVCRCILWRHTIECPLITMLCCTEIDAFFAVHTNGLVVLRKCSIIPGSDRWNSGFSYEKVMTAETQRQSSHHRIFAVAMCPITQATMAFLYNSGRIAFYQLVFDDGDILKRYRTQFVTDFIGVDDKLQSFPLGPLRLSNNGEMFSLGQSALTVCMRPIDALEGENELHLAAIGNNRGIIHLVDVLNSAVYKELHVHGCPIKCLEWANAHSLISAACTQSLTTSPVVRNDIFITDILTGESKRLRPEIDETPVEMLRVSYYHCYVAIGFRSEPLEIWHLKTMRLLRRMSRACPVIVDMAWSSKHNTMKTVNSGKEVVFRENLVVLDQDCHLYHVVVKGLHVRDGKEVSSQWKSGAASMKCLVWKDDLLATGDTSGRIGIWDLEKRQCRQVGGSFRGSILKMTFSRLNGDHTLAVLHAHIVVLWDADQLTVLQQYSLGNSLSFVDLDLCGLSPILLCSDNSFRYMPVVTPNEPIYQKNIPLLLSSEVICCTADGKTENEELKPLEVLLDCIFSDQKKMLMGDGKVSDLTHHASNLTEQFDNATHDANKELDEATSTAGVSLIKYRALHRLLGNKWLYTFWSIVESLFRSTRLPSNLHLFWPKEMLNLRSEQLLSYMMNIPDLNSEQIKILVHRAVILKKCDWAIQLLLGDESRSSALKACLLASDVSSESAQSIIKLVATNLIASSCVIDGVEMLFLIDHIEDACRYLQAQGLWKESYIFAKMTMNEYSEIAQKWIDYFISTNTRKSLCCLLALSQSDWDRVLKILAATSQGRLAKQLEVVLQQQSISIAKATEELVDLKIK</sequence>
<proteinExistence type="predicted"/>
<evidence type="ECO:0000259" key="3">
    <source>
        <dbReference type="Pfam" id="PF23752"/>
    </source>
</evidence>
<reference evidence="6" key="1">
    <citation type="submission" date="2017-02" db="UniProtKB">
        <authorList>
            <consortium name="WormBaseParasite"/>
        </authorList>
    </citation>
    <scope>IDENTIFICATION</scope>
</reference>
<dbReference type="InterPro" id="IPR036322">
    <property type="entry name" value="WD40_repeat_dom_sf"/>
</dbReference>
<name>A0A0N5AGS0_9BILA</name>
<organism evidence="5 6">
    <name type="scientific">Syphacia muris</name>
    <dbReference type="NCBI Taxonomy" id="451379"/>
    <lineage>
        <taxon>Eukaryota</taxon>
        <taxon>Metazoa</taxon>
        <taxon>Ecdysozoa</taxon>
        <taxon>Nematoda</taxon>
        <taxon>Chromadorea</taxon>
        <taxon>Rhabditida</taxon>
        <taxon>Spirurina</taxon>
        <taxon>Oxyuridomorpha</taxon>
        <taxon>Oxyuroidea</taxon>
        <taxon>Oxyuridae</taxon>
        <taxon>Syphacia</taxon>
    </lineage>
</organism>
<feature type="coiled-coil region" evidence="1">
    <location>
        <begin position="1001"/>
        <end position="1028"/>
    </location>
</feature>
<dbReference type="InterPro" id="IPR015943">
    <property type="entry name" value="WD40/YVTN_repeat-like_dom_sf"/>
</dbReference>
<dbReference type="InterPro" id="IPR057854">
    <property type="entry name" value="TPR_WDR11"/>
</dbReference>
<dbReference type="Gene3D" id="2.130.10.10">
    <property type="entry name" value="YVTN repeat-like/Quinoprotein amine dehydrogenase"/>
    <property type="match status" value="3"/>
</dbReference>
<dbReference type="Pfam" id="PF23752">
    <property type="entry name" value="Beta-prop_WDR11_2nd"/>
    <property type="match status" value="1"/>
</dbReference>
<feature type="domain" description="WDR11 first beta-propeller" evidence="2">
    <location>
        <begin position="12"/>
        <end position="175"/>
    </location>
</feature>
<evidence type="ECO:0000256" key="1">
    <source>
        <dbReference type="SAM" id="Coils"/>
    </source>
</evidence>
<dbReference type="Proteomes" id="UP000046393">
    <property type="component" value="Unplaced"/>
</dbReference>
<dbReference type="SUPFAM" id="SSF50978">
    <property type="entry name" value="WD40 repeat-like"/>
    <property type="match status" value="2"/>
</dbReference>
<dbReference type="STRING" id="451379.A0A0N5AGS0"/>
<dbReference type="InterPro" id="IPR057853">
    <property type="entry name" value="Beta-prop_WDR11_2nd"/>
</dbReference>
<dbReference type="SMART" id="SM00320">
    <property type="entry name" value="WD40"/>
    <property type="match status" value="4"/>
</dbReference>
<evidence type="ECO:0000259" key="2">
    <source>
        <dbReference type="Pfam" id="PF23751"/>
    </source>
</evidence>
<dbReference type="PANTHER" id="PTHR14593">
    <property type="entry name" value="WD REPEAT-CONTAINING PROTEIN 11"/>
    <property type="match status" value="1"/>
</dbReference>
<accession>A0A0N5AGS0</accession>
<keyword evidence="1" id="KW-0175">Coiled coil</keyword>
<dbReference type="InterPro" id="IPR057852">
    <property type="entry name" value="Beta-prop_WDR11_1st"/>
</dbReference>
<dbReference type="Pfam" id="PF23751">
    <property type="entry name" value="Beta-prop_WDR11_1st"/>
    <property type="match status" value="1"/>
</dbReference>